<comment type="pathway">
    <text evidence="2">Protein modification; protein ubiquitination.</text>
</comment>
<evidence type="ECO:0000256" key="5">
    <source>
        <dbReference type="ARBA" id="ARBA00022723"/>
    </source>
</evidence>
<name>A0A9Q1GHX9_9CARY</name>
<protein>
    <recommendedName>
        <fullName evidence="3">RING-type E3 ubiquitin transferase</fullName>
        <ecNumber evidence="3">2.3.2.27</ecNumber>
    </recommendedName>
</protein>
<keyword evidence="8" id="KW-0862">Zinc</keyword>
<dbReference type="PANTHER" id="PTHR46764">
    <property type="entry name" value="E3 UBIQUITIN-PROTEIN LIGASE BAH1"/>
    <property type="match status" value="1"/>
</dbReference>
<dbReference type="InterPro" id="IPR033326">
    <property type="entry name" value="BAH1"/>
</dbReference>
<dbReference type="GO" id="GO:0061630">
    <property type="term" value="F:ubiquitin protein ligase activity"/>
    <property type="evidence" value="ECO:0007669"/>
    <property type="project" value="UniProtKB-EC"/>
</dbReference>
<dbReference type="PROSITE" id="PS51382">
    <property type="entry name" value="SPX"/>
    <property type="match status" value="1"/>
</dbReference>
<dbReference type="EC" id="2.3.2.27" evidence="3"/>
<evidence type="ECO:0000256" key="3">
    <source>
        <dbReference type="ARBA" id="ARBA00012483"/>
    </source>
</evidence>
<accession>A0A9Q1GHX9</accession>
<comment type="caution">
    <text evidence="10">The sequence shown here is derived from an EMBL/GenBank/DDBJ whole genome shotgun (WGS) entry which is preliminary data.</text>
</comment>
<proteinExistence type="predicted"/>
<keyword evidence="5" id="KW-0479">Metal-binding</keyword>
<evidence type="ECO:0000256" key="4">
    <source>
        <dbReference type="ARBA" id="ARBA00022679"/>
    </source>
</evidence>
<keyword evidence="4" id="KW-0808">Transferase</keyword>
<sequence length="204" mass="23447">MKFCKTYAEYMQGMKKDLPEVGFKKLKKILKKCRQDLQSHHDSVNGDRTASNCPLQCAVCDGTFFPSLLNEMSAIVSCFNDRAQKLFSLHLAKGFKKYYVWCKGKHDHGSLIQEGQDLVTYAVINAIAVRKILKKYDKIHDSEQAQKFKSEAQNMHAEILQSPWLCELMAFHINLREENPNAKTKTPSELFECCYLKFTDGSHL</sequence>
<evidence type="ECO:0000259" key="9">
    <source>
        <dbReference type="PROSITE" id="PS51382"/>
    </source>
</evidence>
<dbReference type="EMBL" id="JAKOGI010002983">
    <property type="protein sequence ID" value="KAJ8421001.1"/>
    <property type="molecule type" value="Genomic_DNA"/>
</dbReference>
<evidence type="ECO:0000256" key="7">
    <source>
        <dbReference type="ARBA" id="ARBA00022786"/>
    </source>
</evidence>
<keyword evidence="11" id="KW-1185">Reference proteome</keyword>
<dbReference type="PANTHER" id="PTHR46764:SF1">
    <property type="entry name" value="E3 UBIQUITIN-PROTEIN LIGASE NLA"/>
    <property type="match status" value="1"/>
</dbReference>
<dbReference type="AlphaFoldDB" id="A0A9Q1GHX9"/>
<evidence type="ECO:0000256" key="8">
    <source>
        <dbReference type="ARBA" id="ARBA00022833"/>
    </source>
</evidence>
<dbReference type="InterPro" id="IPR004331">
    <property type="entry name" value="SPX_dom"/>
</dbReference>
<reference evidence="10" key="1">
    <citation type="submission" date="2022-04" db="EMBL/GenBank/DDBJ databases">
        <title>Carnegiea gigantea Genome sequencing and assembly v2.</title>
        <authorList>
            <person name="Copetti D."/>
            <person name="Sanderson M.J."/>
            <person name="Burquez A."/>
            <person name="Wojciechowski M.F."/>
        </authorList>
    </citation>
    <scope>NUCLEOTIDE SEQUENCE</scope>
    <source>
        <strain evidence="10">SGP5-SGP5p</strain>
        <tissue evidence="10">Aerial part</tissue>
    </source>
</reference>
<gene>
    <name evidence="10" type="ORF">Cgig2_021760</name>
</gene>
<dbReference type="GO" id="GO:0008270">
    <property type="term" value="F:zinc ion binding"/>
    <property type="evidence" value="ECO:0007669"/>
    <property type="project" value="UniProtKB-KW"/>
</dbReference>
<evidence type="ECO:0000256" key="6">
    <source>
        <dbReference type="ARBA" id="ARBA00022771"/>
    </source>
</evidence>
<comment type="catalytic activity">
    <reaction evidence="1">
        <text>S-ubiquitinyl-[E2 ubiquitin-conjugating enzyme]-L-cysteine + [acceptor protein]-L-lysine = [E2 ubiquitin-conjugating enzyme]-L-cysteine + N(6)-ubiquitinyl-[acceptor protein]-L-lysine.</text>
        <dbReference type="EC" id="2.3.2.27"/>
    </reaction>
</comment>
<feature type="domain" description="SPX" evidence="9">
    <location>
        <begin position="1"/>
        <end position="150"/>
    </location>
</feature>
<evidence type="ECO:0000313" key="10">
    <source>
        <dbReference type="EMBL" id="KAJ8421001.1"/>
    </source>
</evidence>
<evidence type="ECO:0000256" key="1">
    <source>
        <dbReference type="ARBA" id="ARBA00000900"/>
    </source>
</evidence>
<keyword evidence="6" id="KW-0863">Zinc-finger</keyword>
<keyword evidence="7" id="KW-0833">Ubl conjugation pathway</keyword>
<organism evidence="10 11">
    <name type="scientific">Carnegiea gigantea</name>
    <dbReference type="NCBI Taxonomy" id="171969"/>
    <lineage>
        <taxon>Eukaryota</taxon>
        <taxon>Viridiplantae</taxon>
        <taxon>Streptophyta</taxon>
        <taxon>Embryophyta</taxon>
        <taxon>Tracheophyta</taxon>
        <taxon>Spermatophyta</taxon>
        <taxon>Magnoliopsida</taxon>
        <taxon>eudicotyledons</taxon>
        <taxon>Gunneridae</taxon>
        <taxon>Pentapetalae</taxon>
        <taxon>Caryophyllales</taxon>
        <taxon>Cactineae</taxon>
        <taxon>Cactaceae</taxon>
        <taxon>Cactoideae</taxon>
        <taxon>Echinocereeae</taxon>
        <taxon>Carnegiea</taxon>
    </lineage>
</organism>
<evidence type="ECO:0000313" key="11">
    <source>
        <dbReference type="Proteomes" id="UP001153076"/>
    </source>
</evidence>
<dbReference type="Proteomes" id="UP001153076">
    <property type="component" value="Unassembled WGS sequence"/>
</dbReference>
<evidence type="ECO:0000256" key="2">
    <source>
        <dbReference type="ARBA" id="ARBA00004906"/>
    </source>
</evidence>
<dbReference type="OrthoDB" id="6105938at2759"/>